<dbReference type="EMBL" id="PGOL01002235">
    <property type="protein sequence ID" value="PKI49535.1"/>
    <property type="molecule type" value="Genomic_DNA"/>
</dbReference>
<feature type="region of interest" description="Disordered" evidence="1">
    <location>
        <begin position="16"/>
        <end position="64"/>
    </location>
</feature>
<protein>
    <submittedName>
        <fullName evidence="2">Uncharacterized protein</fullName>
    </submittedName>
</protein>
<feature type="compositionally biased region" description="Basic and acidic residues" evidence="1">
    <location>
        <begin position="37"/>
        <end position="46"/>
    </location>
</feature>
<gene>
    <name evidence="2" type="ORF">CRG98_030072</name>
</gene>
<sequence length="204" mass="22835">MCEAYATRLRSIHLPGDARRTHVKRSRHSLFTTRRSRPVESPESRGTRQCGLEEPGVGSNRTDGLQENRLVPTVIVGPIELPDVHHRIYDRGIETPKVNGMGRANETHTRMGGPFPLVDRGVSISLTPRVSINHGMTIMPLDNKIVVFMCKLRITSHEEVQGGLACLDSSRLKSGPDSSHSARVLVGRQFYSCYVSRYFEIVIF</sequence>
<dbReference type="Proteomes" id="UP000233551">
    <property type="component" value="Unassembled WGS sequence"/>
</dbReference>
<accession>A0A2I0IZY2</accession>
<keyword evidence="3" id="KW-1185">Reference proteome</keyword>
<organism evidence="2 3">
    <name type="scientific">Punica granatum</name>
    <name type="common">Pomegranate</name>
    <dbReference type="NCBI Taxonomy" id="22663"/>
    <lineage>
        <taxon>Eukaryota</taxon>
        <taxon>Viridiplantae</taxon>
        <taxon>Streptophyta</taxon>
        <taxon>Embryophyta</taxon>
        <taxon>Tracheophyta</taxon>
        <taxon>Spermatophyta</taxon>
        <taxon>Magnoliopsida</taxon>
        <taxon>eudicotyledons</taxon>
        <taxon>Gunneridae</taxon>
        <taxon>Pentapetalae</taxon>
        <taxon>rosids</taxon>
        <taxon>malvids</taxon>
        <taxon>Myrtales</taxon>
        <taxon>Lythraceae</taxon>
        <taxon>Punica</taxon>
    </lineage>
</organism>
<comment type="caution">
    <text evidence="2">The sequence shown here is derived from an EMBL/GenBank/DDBJ whole genome shotgun (WGS) entry which is preliminary data.</text>
</comment>
<name>A0A2I0IZY2_PUNGR</name>
<reference evidence="2 3" key="1">
    <citation type="submission" date="2017-11" db="EMBL/GenBank/DDBJ databases">
        <title>De-novo sequencing of pomegranate (Punica granatum L.) genome.</title>
        <authorList>
            <person name="Akparov Z."/>
            <person name="Amiraslanov A."/>
            <person name="Hajiyeva S."/>
            <person name="Abbasov M."/>
            <person name="Kaur K."/>
            <person name="Hamwieh A."/>
            <person name="Solovyev V."/>
            <person name="Salamov A."/>
            <person name="Braich B."/>
            <person name="Kosarev P."/>
            <person name="Mahmoud A."/>
            <person name="Hajiyev E."/>
            <person name="Babayeva S."/>
            <person name="Izzatullayeva V."/>
            <person name="Mammadov A."/>
            <person name="Mammadov A."/>
            <person name="Sharifova S."/>
            <person name="Ojaghi J."/>
            <person name="Eynullazada K."/>
            <person name="Bayramov B."/>
            <person name="Abdulazimova A."/>
            <person name="Shahmuradov I."/>
        </authorList>
    </citation>
    <scope>NUCLEOTIDE SEQUENCE [LARGE SCALE GENOMIC DNA]</scope>
    <source>
        <strain evidence="3">cv. AG2017</strain>
        <tissue evidence="2">Leaf</tissue>
    </source>
</reference>
<evidence type="ECO:0000313" key="3">
    <source>
        <dbReference type="Proteomes" id="UP000233551"/>
    </source>
</evidence>
<proteinExistence type="predicted"/>
<dbReference type="AlphaFoldDB" id="A0A2I0IZY2"/>
<evidence type="ECO:0000256" key="1">
    <source>
        <dbReference type="SAM" id="MobiDB-lite"/>
    </source>
</evidence>
<evidence type="ECO:0000313" key="2">
    <source>
        <dbReference type="EMBL" id="PKI49535.1"/>
    </source>
</evidence>